<dbReference type="Proteomes" id="UP000824232">
    <property type="component" value="Unassembled WGS sequence"/>
</dbReference>
<sequence length="47" mass="5530">MDKYKVNNIFDDKALTLDELISSFFLSFLDEDLKFNDIIDTDIILDL</sequence>
<reference evidence="1" key="2">
    <citation type="journal article" date="2021" name="PeerJ">
        <title>Extensive microbial diversity within the chicken gut microbiome revealed by metagenomics and culture.</title>
        <authorList>
            <person name="Gilroy R."/>
            <person name="Ravi A."/>
            <person name="Getino M."/>
            <person name="Pursley I."/>
            <person name="Horton D.L."/>
            <person name="Alikhan N.F."/>
            <person name="Baker D."/>
            <person name="Gharbi K."/>
            <person name="Hall N."/>
            <person name="Watson M."/>
            <person name="Adriaenssens E.M."/>
            <person name="Foster-Nyarko E."/>
            <person name="Jarju S."/>
            <person name="Secka A."/>
            <person name="Antonio M."/>
            <person name="Oren A."/>
            <person name="Chaudhuri R.R."/>
            <person name="La Ragione R."/>
            <person name="Hildebrand F."/>
            <person name="Pallen M.J."/>
        </authorList>
    </citation>
    <scope>NUCLEOTIDE SEQUENCE</scope>
    <source>
        <strain evidence="1">CHK184-20233</strain>
    </source>
</reference>
<dbReference type="AlphaFoldDB" id="A0A9D1DU52"/>
<name>A0A9D1DU52_9FIRM</name>
<comment type="caution">
    <text evidence="1">The sequence shown here is derived from an EMBL/GenBank/DDBJ whole genome shotgun (WGS) entry which is preliminary data.</text>
</comment>
<gene>
    <name evidence="1" type="ORF">IAB38_02775</name>
</gene>
<dbReference type="EMBL" id="DVHC01000029">
    <property type="protein sequence ID" value="HIR58951.1"/>
    <property type="molecule type" value="Genomic_DNA"/>
</dbReference>
<evidence type="ECO:0000313" key="1">
    <source>
        <dbReference type="EMBL" id="HIR58951.1"/>
    </source>
</evidence>
<protein>
    <submittedName>
        <fullName evidence="1">Uncharacterized protein</fullName>
    </submittedName>
</protein>
<evidence type="ECO:0000313" key="2">
    <source>
        <dbReference type="Proteomes" id="UP000824232"/>
    </source>
</evidence>
<accession>A0A9D1DU52</accession>
<reference evidence="1" key="1">
    <citation type="submission" date="2020-10" db="EMBL/GenBank/DDBJ databases">
        <authorList>
            <person name="Gilroy R."/>
        </authorList>
    </citation>
    <scope>NUCLEOTIDE SEQUENCE</scope>
    <source>
        <strain evidence="1">CHK184-20233</strain>
    </source>
</reference>
<proteinExistence type="predicted"/>
<organism evidence="1 2">
    <name type="scientific">Candidatus Onthousia excrementipullorum</name>
    <dbReference type="NCBI Taxonomy" id="2840884"/>
    <lineage>
        <taxon>Bacteria</taxon>
        <taxon>Bacillati</taxon>
        <taxon>Bacillota</taxon>
        <taxon>Bacilli</taxon>
        <taxon>Candidatus Onthousia</taxon>
    </lineage>
</organism>